<dbReference type="InterPro" id="IPR001754">
    <property type="entry name" value="OMPdeCOase_dom"/>
</dbReference>
<dbReference type="InterPro" id="IPR047596">
    <property type="entry name" value="OMPdecase_bac"/>
</dbReference>
<dbReference type="GO" id="GO:0005829">
    <property type="term" value="C:cytosol"/>
    <property type="evidence" value="ECO:0007669"/>
    <property type="project" value="TreeGrafter"/>
</dbReference>
<feature type="binding site" evidence="9 11">
    <location>
        <position position="122"/>
    </location>
    <ligand>
        <name>substrate</name>
    </ligand>
</feature>
<keyword evidence="15" id="KW-1185">Reference proteome</keyword>
<dbReference type="PROSITE" id="PS00156">
    <property type="entry name" value="OMPDECASE"/>
    <property type="match status" value="1"/>
</dbReference>
<keyword evidence="4 9" id="KW-0210">Decarboxylase</keyword>
<evidence type="ECO:0000256" key="9">
    <source>
        <dbReference type="HAMAP-Rule" id="MF_01200"/>
    </source>
</evidence>
<feature type="binding site" evidence="9 11">
    <location>
        <position position="184"/>
    </location>
    <ligand>
        <name>substrate</name>
    </ligand>
</feature>
<comment type="catalytic activity">
    <reaction evidence="7 9 12">
        <text>orotidine 5'-phosphate + H(+) = UMP + CO2</text>
        <dbReference type="Rhea" id="RHEA:11596"/>
        <dbReference type="ChEBI" id="CHEBI:15378"/>
        <dbReference type="ChEBI" id="CHEBI:16526"/>
        <dbReference type="ChEBI" id="CHEBI:57538"/>
        <dbReference type="ChEBI" id="CHEBI:57865"/>
        <dbReference type="EC" id="4.1.1.23"/>
    </reaction>
</comment>
<dbReference type="GeneID" id="93683453"/>
<dbReference type="NCBIfam" id="TIGR01740">
    <property type="entry name" value="pyrF"/>
    <property type="match status" value="1"/>
</dbReference>
<dbReference type="GO" id="GO:0044205">
    <property type="term" value="P:'de novo' UMP biosynthetic process"/>
    <property type="evidence" value="ECO:0007669"/>
    <property type="project" value="UniProtKB-UniRule"/>
</dbReference>
<name>A0A0V8JRL8_9BACI</name>
<comment type="pathway">
    <text evidence="2 9 12">Pyrimidine metabolism; UMP biosynthesis via de novo pathway; UMP from orotate: step 2/2.</text>
</comment>
<gene>
    <name evidence="9" type="primary">pyrF</name>
    <name evidence="14" type="ORF">AS180_01085</name>
</gene>
<dbReference type="InterPro" id="IPR018089">
    <property type="entry name" value="OMPdecase_AS"/>
</dbReference>
<sequence>MKKPFIIALDFSSLHDVKNFLAPFQGESLYVKVGMELFYKEGLAIVSYLKEQGHEIFLDLKLHDIPNTVKNGMKSLASLDVDLVNVHAAGGTHMMQSALEGLEAGTSAGKQRPLCIAVTQLTSTSDTMLKEQQLITHSMQEVVTHYASLAHQSKLDGVVCSTHEVPSIRKAVGKSFLTVTPGIRMALDSNDDQVRVATPELAREYGASAIVVGRSVTNASNPVEAYYQMLKQWKGEHVSQ</sequence>
<evidence type="ECO:0000256" key="4">
    <source>
        <dbReference type="ARBA" id="ARBA00022793"/>
    </source>
</evidence>
<evidence type="ECO:0000256" key="10">
    <source>
        <dbReference type="PIRSR" id="PIRSR614732-1"/>
    </source>
</evidence>
<evidence type="ECO:0000256" key="12">
    <source>
        <dbReference type="RuleBase" id="RU000512"/>
    </source>
</evidence>
<dbReference type="Proteomes" id="UP000053681">
    <property type="component" value="Unassembled WGS sequence"/>
</dbReference>
<feature type="binding site" evidence="9 11">
    <location>
        <position position="214"/>
    </location>
    <ligand>
        <name>substrate</name>
    </ligand>
</feature>
<accession>A0A0V8JRL8</accession>
<keyword evidence="6 9" id="KW-0456">Lyase</keyword>
<evidence type="ECO:0000256" key="5">
    <source>
        <dbReference type="ARBA" id="ARBA00022975"/>
    </source>
</evidence>
<dbReference type="InterPro" id="IPR014732">
    <property type="entry name" value="OMPdecase"/>
</dbReference>
<feature type="binding site" evidence="9 11">
    <location>
        <position position="193"/>
    </location>
    <ligand>
        <name>substrate</name>
    </ligand>
</feature>
<dbReference type="GO" id="GO:0006207">
    <property type="term" value="P:'de novo' pyrimidine nucleobase biosynthetic process"/>
    <property type="evidence" value="ECO:0007669"/>
    <property type="project" value="InterPro"/>
</dbReference>
<feature type="binding site" evidence="9 11">
    <location>
        <position position="10"/>
    </location>
    <ligand>
        <name>substrate</name>
    </ligand>
</feature>
<dbReference type="PANTHER" id="PTHR32119:SF2">
    <property type="entry name" value="OROTIDINE 5'-PHOSPHATE DECARBOXYLASE"/>
    <property type="match status" value="1"/>
</dbReference>
<dbReference type="SUPFAM" id="SSF51366">
    <property type="entry name" value="Ribulose-phoshate binding barrel"/>
    <property type="match status" value="1"/>
</dbReference>
<dbReference type="Pfam" id="PF00215">
    <property type="entry name" value="OMPdecase"/>
    <property type="match status" value="1"/>
</dbReference>
<evidence type="ECO:0000256" key="6">
    <source>
        <dbReference type="ARBA" id="ARBA00023239"/>
    </source>
</evidence>
<dbReference type="EC" id="4.1.1.23" evidence="9"/>
<dbReference type="PANTHER" id="PTHR32119">
    <property type="entry name" value="OROTIDINE 5'-PHOSPHATE DECARBOXYLASE"/>
    <property type="match status" value="1"/>
</dbReference>
<protein>
    <recommendedName>
        <fullName evidence="9">Orotidine 5'-phosphate decarboxylase</fullName>
        <ecNumber evidence="9">4.1.1.23</ecNumber>
    </recommendedName>
    <alternativeName>
        <fullName evidence="9">OMP decarboxylase</fullName>
        <shortName evidence="9">OMPDCase</shortName>
        <shortName evidence="9">OMPdecase</shortName>
    </alternativeName>
</protein>
<dbReference type="InterPro" id="IPR011060">
    <property type="entry name" value="RibuloseP-bd_barrel"/>
</dbReference>
<evidence type="ECO:0000313" key="14">
    <source>
        <dbReference type="EMBL" id="KSU89723.1"/>
    </source>
</evidence>
<dbReference type="CDD" id="cd04725">
    <property type="entry name" value="OMP_decarboxylase_like"/>
    <property type="match status" value="1"/>
</dbReference>
<dbReference type="GO" id="GO:0004590">
    <property type="term" value="F:orotidine-5'-phosphate decarboxylase activity"/>
    <property type="evidence" value="ECO:0007669"/>
    <property type="project" value="UniProtKB-UniRule"/>
</dbReference>
<comment type="caution">
    <text evidence="14">The sequence shown here is derived from an EMBL/GenBank/DDBJ whole genome shotgun (WGS) entry which is preliminary data.</text>
</comment>
<evidence type="ECO:0000256" key="7">
    <source>
        <dbReference type="ARBA" id="ARBA00049157"/>
    </source>
</evidence>
<feature type="active site" description="Proton donor" evidence="9">
    <location>
        <position position="61"/>
    </location>
</feature>
<proteinExistence type="inferred from homology"/>
<dbReference type="Gene3D" id="3.20.20.70">
    <property type="entry name" value="Aldolase class I"/>
    <property type="match status" value="1"/>
</dbReference>
<evidence type="ECO:0000256" key="3">
    <source>
        <dbReference type="ARBA" id="ARBA00011738"/>
    </source>
</evidence>
<evidence type="ECO:0000259" key="13">
    <source>
        <dbReference type="SMART" id="SM00934"/>
    </source>
</evidence>
<evidence type="ECO:0000256" key="1">
    <source>
        <dbReference type="ARBA" id="ARBA00002356"/>
    </source>
</evidence>
<evidence type="ECO:0000256" key="11">
    <source>
        <dbReference type="PIRSR" id="PIRSR614732-2"/>
    </source>
</evidence>
<dbReference type="RefSeq" id="WP_025909048.1">
    <property type="nucleotide sequence ID" value="NZ_KQ758627.1"/>
</dbReference>
<feature type="active site" description="For OMPdecase activity" evidence="10">
    <location>
        <position position="59"/>
    </location>
</feature>
<feature type="active site" description="For OMPdecase activity" evidence="10">
    <location>
        <position position="64"/>
    </location>
</feature>
<dbReference type="InterPro" id="IPR013785">
    <property type="entry name" value="Aldolase_TIM"/>
</dbReference>
<dbReference type="NCBIfam" id="NF001273">
    <property type="entry name" value="PRK00230.1"/>
    <property type="match status" value="1"/>
</dbReference>
<evidence type="ECO:0000256" key="2">
    <source>
        <dbReference type="ARBA" id="ARBA00004861"/>
    </source>
</evidence>
<dbReference type="SMART" id="SM00934">
    <property type="entry name" value="OMPdecase"/>
    <property type="match status" value="1"/>
</dbReference>
<comment type="function">
    <text evidence="1 9">Catalyzes the decarboxylation of orotidine 5'-monophosphate (OMP) to uridine 5'-monophosphate (UMP).</text>
</comment>
<dbReference type="AlphaFoldDB" id="A0A0V8JRL8"/>
<dbReference type="HAMAP" id="MF_01200_B">
    <property type="entry name" value="OMPdecase_type1_B"/>
    <property type="match status" value="1"/>
</dbReference>
<feature type="binding site" evidence="9 11">
    <location>
        <position position="213"/>
    </location>
    <ligand>
        <name>substrate</name>
    </ligand>
</feature>
<feature type="binding site" evidence="9">
    <location>
        <begin position="59"/>
        <end position="68"/>
    </location>
    <ligand>
        <name>substrate</name>
    </ligand>
</feature>
<keyword evidence="5 9" id="KW-0665">Pyrimidine biosynthesis</keyword>
<comment type="similarity">
    <text evidence="8 9">Belongs to the OMP decarboxylase family. Type 1 subfamily.</text>
</comment>
<dbReference type="EMBL" id="LNQP01000002">
    <property type="protein sequence ID" value="KSU89723.1"/>
    <property type="molecule type" value="Genomic_DNA"/>
</dbReference>
<dbReference type="UniPathway" id="UPA00070">
    <property type="reaction ID" value="UER00120"/>
</dbReference>
<organism evidence="14 15">
    <name type="scientific">Priestia veravalensis</name>
    <dbReference type="NCBI Taxonomy" id="1414648"/>
    <lineage>
        <taxon>Bacteria</taxon>
        <taxon>Bacillati</taxon>
        <taxon>Bacillota</taxon>
        <taxon>Bacilli</taxon>
        <taxon>Bacillales</taxon>
        <taxon>Bacillaceae</taxon>
        <taxon>Priestia</taxon>
    </lineage>
</organism>
<feature type="active site" description="For OMPdecase activity" evidence="10">
    <location>
        <position position="61"/>
    </location>
</feature>
<dbReference type="FunFam" id="3.20.20.70:FF:000015">
    <property type="entry name" value="Orotidine 5'-phosphate decarboxylase"/>
    <property type="match status" value="1"/>
</dbReference>
<comment type="subunit">
    <text evidence="3 9">Homodimer.</text>
</comment>
<evidence type="ECO:0000313" key="15">
    <source>
        <dbReference type="Proteomes" id="UP000053681"/>
    </source>
</evidence>
<reference evidence="14 15" key="1">
    <citation type="submission" date="2015-11" db="EMBL/GenBank/DDBJ databases">
        <title>Bacillus caseinolyticus sp nov.</title>
        <authorList>
            <person name="Dastager S.G."/>
            <person name="Mawlankar R."/>
        </authorList>
    </citation>
    <scope>NUCLEOTIDE SEQUENCE [LARGE SCALE GENOMIC DNA]</scope>
    <source>
        <strain evidence="14 15">SGD-V-76</strain>
    </source>
</reference>
<feature type="binding site" evidence="9 11">
    <location>
        <position position="32"/>
    </location>
    <ligand>
        <name>substrate</name>
    </ligand>
</feature>
<evidence type="ECO:0000256" key="8">
    <source>
        <dbReference type="ARBA" id="ARBA00061012"/>
    </source>
</evidence>
<feature type="domain" description="Orotidine 5'-phosphate decarboxylase" evidence="13">
    <location>
        <begin position="4"/>
        <end position="229"/>
    </location>
</feature>